<dbReference type="Gene3D" id="1.10.486.10">
    <property type="entry name" value="PCRA, domain 4"/>
    <property type="match status" value="1"/>
</dbReference>
<evidence type="ECO:0000256" key="4">
    <source>
        <dbReference type="ARBA" id="ARBA00022763"/>
    </source>
</evidence>
<dbReference type="PROSITE" id="PS51217">
    <property type="entry name" value="UVRD_HELICASE_CTER"/>
    <property type="match status" value="1"/>
</dbReference>
<evidence type="ECO:0000256" key="16">
    <source>
        <dbReference type="PROSITE-ProRule" id="PRU00560"/>
    </source>
</evidence>
<dbReference type="Gene3D" id="3.90.320.10">
    <property type="match status" value="1"/>
</dbReference>
<dbReference type="Gene3D" id="3.40.50.300">
    <property type="entry name" value="P-loop containing nucleotide triphosphate hydrolases"/>
    <property type="match status" value="2"/>
</dbReference>
<keyword evidence="7" id="KW-0269">Exonuclease</keyword>
<dbReference type="PANTHER" id="PTHR11070:SF23">
    <property type="entry name" value="RECBCD ENZYME SUBUNIT RECB"/>
    <property type="match status" value="1"/>
</dbReference>
<keyword evidence="10" id="KW-0238">DNA-binding</keyword>
<evidence type="ECO:0000259" key="18">
    <source>
        <dbReference type="PROSITE" id="PS51217"/>
    </source>
</evidence>
<dbReference type="STRING" id="84588.SYNW0917"/>
<dbReference type="eggNOG" id="COG1074">
    <property type="taxonomic scope" value="Bacteria"/>
</dbReference>
<evidence type="ECO:0000256" key="13">
    <source>
        <dbReference type="ARBA" id="ARBA00034617"/>
    </source>
</evidence>
<keyword evidence="2" id="KW-0479">Metal-binding</keyword>
<comment type="catalytic activity">
    <reaction evidence="13">
        <text>Couples ATP hydrolysis with the unwinding of duplex DNA by translocating in the 3'-5' direction.</text>
        <dbReference type="EC" id="5.6.2.4"/>
    </reaction>
</comment>
<dbReference type="AlphaFoldDB" id="Q7U7R4"/>
<protein>
    <recommendedName>
        <fullName evidence="14">DNA 3'-5' helicase</fullName>
        <ecNumber evidence="14">5.6.2.4</ecNumber>
    </recommendedName>
</protein>
<keyword evidence="6 16" id="KW-0347">Helicase</keyword>
<dbReference type="Proteomes" id="UP000001422">
    <property type="component" value="Chromosome"/>
</dbReference>
<dbReference type="GO" id="GO:0009338">
    <property type="term" value="C:exodeoxyribonuclease V complex"/>
    <property type="evidence" value="ECO:0007669"/>
    <property type="project" value="TreeGrafter"/>
</dbReference>
<dbReference type="GO" id="GO:0003677">
    <property type="term" value="F:DNA binding"/>
    <property type="evidence" value="ECO:0007669"/>
    <property type="project" value="UniProtKB-KW"/>
</dbReference>
<dbReference type="GO" id="GO:0000725">
    <property type="term" value="P:recombinational repair"/>
    <property type="evidence" value="ECO:0007669"/>
    <property type="project" value="TreeGrafter"/>
</dbReference>
<dbReference type="SUPFAM" id="SSF52540">
    <property type="entry name" value="P-loop containing nucleoside triphosphate hydrolases"/>
    <property type="match status" value="1"/>
</dbReference>
<evidence type="ECO:0000256" key="10">
    <source>
        <dbReference type="ARBA" id="ARBA00023125"/>
    </source>
</evidence>
<dbReference type="InterPro" id="IPR011604">
    <property type="entry name" value="PDDEXK-like_dom_sf"/>
</dbReference>
<dbReference type="CDD" id="cd22352">
    <property type="entry name" value="RecB_C-like"/>
    <property type="match status" value="1"/>
</dbReference>
<dbReference type="GO" id="GO:0016887">
    <property type="term" value="F:ATP hydrolysis activity"/>
    <property type="evidence" value="ECO:0007669"/>
    <property type="project" value="RHEA"/>
</dbReference>
<dbReference type="GO" id="GO:0005524">
    <property type="term" value="F:ATP binding"/>
    <property type="evidence" value="ECO:0007669"/>
    <property type="project" value="UniProtKB-UniRule"/>
</dbReference>
<dbReference type="PROSITE" id="PS51198">
    <property type="entry name" value="UVRD_HELICASE_ATP_BIND"/>
    <property type="match status" value="1"/>
</dbReference>
<dbReference type="Pfam" id="PF13361">
    <property type="entry name" value="UvrD_C"/>
    <property type="match status" value="1"/>
</dbReference>
<keyword evidence="4" id="KW-0227">DNA damage</keyword>
<organism evidence="19 20">
    <name type="scientific">Parasynechococcus marenigrum (strain WH8102)</name>
    <dbReference type="NCBI Taxonomy" id="84588"/>
    <lineage>
        <taxon>Bacteria</taxon>
        <taxon>Bacillati</taxon>
        <taxon>Cyanobacteriota</taxon>
        <taxon>Cyanophyceae</taxon>
        <taxon>Synechococcales</taxon>
        <taxon>Prochlorococcaceae</taxon>
        <taxon>Parasynechococcus</taxon>
        <taxon>Parasynechococcus marenigrum</taxon>
    </lineage>
</organism>
<keyword evidence="12" id="KW-0413">Isomerase</keyword>
<evidence type="ECO:0000256" key="2">
    <source>
        <dbReference type="ARBA" id="ARBA00022723"/>
    </source>
</evidence>
<gene>
    <name evidence="19" type="primary">recB</name>
    <name evidence="19" type="ordered locus">SYNW0917</name>
</gene>
<dbReference type="SUPFAM" id="SSF52980">
    <property type="entry name" value="Restriction endonuclease-like"/>
    <property type="match status" value="1"/>
</dbReference>
<dbReference type="RefSeq" id="WP_011127782.1">
    <property type="nucleotide sequence ID" value="NC_005070.1"/>
</dbReference>
<dbReference type="InterPro" id="IPR014017">
    <property type="entry name" value="DNA_helicase_UvrD-like_C"/>
</dbReference>
<keyword evidence="11" id="KW-0234">DNA repair</keyword>
<evidence type="ECO:0000313" key="20">
    <source>
        <dbReference type="Proteomes" id="UP000001422"/>
    </source>
</evidence>
<evidence type="ECO:0000256" key="6">
    <source>
        <dbReference type="ARBA" id="ARBA00022806"/>
    </source>
</evidence>
<feature type="domain" description="UvrD-like helicase C-terminal" evidence="18">
    <location>
        <begin position="488"/>
        <end position="736"/>
    </location>
</feature>
<evidence type="ECO:0000256" key="14">
    <source>
        <dbReference type="ARBA" id="ARBA00034808"/>
    </source>
</evidence>
<dbReference type="GO" id="GO:0043138">
    <property type="term" value="F:3'-5' DNA helicase activity"/>
    <property type="evidence" value="ECO:0007669"/>
    <property type="project" value="UniProtKB-EC"/>
</dbReference>
<dbReference type="Gene3D" id="1.10.3170.10">
    <property type="entry name" value="Recbcd, chain B, domain 2"/>
    <property type="match status" value="1"/>
</dbReference>
<dbReference type="Pfam" id="PF00580">
    <property type="entry name" value="UvrD-helicase"/>
    <property type="match status" value="1"/>
</dbReference>
<keyword evidence="3 16" id="KW-0547">Nucleotide-binding</keyword>
<dbReference type="GO" id="GO:0008854">
    <property type="term" value="F:exodeoxyribonuclease V activity"/>
    <property type="evidence" value="ECO:0007669"/>
    <property type="project" value="InterPro"/>
</dbReference>
<keyword evidence="20" id="KW-1185">Reference proteome</keyword>
<evidence type="ECO:0000256" key="8">
    <source>
        <dbReference type="ARBA" id="ARBA00022840"/>
    </source>
</evidence>
<evidence type="ECO:0000256" key="9">
    <source>
        <dbReference type="ARBA" id="ARBA00022842"/>
    </source>
</evidence>
<dbReference type="EMBL" id="BX569691">
    <property type="protein sequence ID" value="CAE07432.1"/>
    <property type="molecule type" value="Genomic_DNA"/>
</dbReference>
<dbReference type="InterPro" id="IPR004586">
    <property type="entry name" value="RecB"/>
</dbReference>
<feature type="binding site" evidence="16">
    <location>
        <begin position="19"/>
        <end position="26"/>
    </location>
    <ligand>
        <name>ATP</name>
        <dbReference type="ChEBI" id="CHEBI:30616"/>
    </ligand>
</feature>
<keyword evidence="1" id="KW-0540">Nuclease</keyword>
<sequence length="1186" mass="131895">MRFDPNRYPLDPGLRLLEASAGTGKTFALAHLTLRLISEAAMPLPSLLVVTFTDAAAAELRSRIGQRLQDALAGLEAVARGDALPKADSVLQQWWQQAPQGQSRRDWISRVLMALEQLDAADITTIHGFCSRSLRRQAINSGAAMQQQLETDATALVQEVVQELWQQQLLTLPLPQLQGLVRAGLTADGLAAALLRLDADPQAWLQTDGDDFDPNQPLGAQLEVSLQLSWERFVQFWTRDGEGLEQCFRATAKQWKAMGFKPSPYSPKPTSDRFGQVDRWVAAQHDTPDLSTIRAQQKPLHDYFHPGVWCRTARKCGEQEPSLAAPELQQAIADLWDGPIERVWRYALQRGLQQLQRRRQRSGTVSFAGLLTAMDPGDAEASWLEPLQQRYRAVMVDEFQDTDPVQWRLLQRSFGGGSHLLLLVGDPKQAIYRFRGGDLDTYRRARGLVSRIDTLEDNYRTTPPLMAGLNALMAPGLPESRLEVPAVHARTARSAAVLPEGQQPLQLLQFEQDLPAGKTAIEAAVPPAVAEVVMQLLIEQPALSPDQLCILVSRHDQAADLRRALAERGVPTRLVAQGDVLDSDAALMMQHLLDALAAPADDRRLRLLAASPLVGWSADQLRCEAQDPQLDALAQRLRQAADQLPRLGLLGCLSGLLDAERTAGLSDEGRMLGDLQQAARLVQEEMHRQGLDLAAAALWLRRQRLHPPSPLPPAREPHSDLAESAVAVVTVHRSKGLEFPLVICPYLWAGAKEARYVTGPLWRDGAAGGWRIALNRDWGLGWTVWQRSHAEQVAEAERLAYVAVTRARSQLLLLWARCAPQQSVLQHWLFEGDADTLRDLPLSHRPLKPEVGQQRWRPPHRQETLAIGATPQRIDRSWGRSSYSAWIAAPAAEALLEQGRDQDPEAEEVTAAGLEEWPDRGPLADFPRGAAAGDCLHRMLEQLPFQCSGDWGHVIEQELQRSGLSLDWREAVEQGLQQVLDTPLGGPLAALPLSALTPDRRLHELSFDLPVRHARTDDLVEAFRLDPEARFGRDYIDQLSSLQVNSRGFLTGSIDLVFSDAADPLQARWWVADWKSNWIGERGEPGSPSCCGPRHYDQVAMEEQMRHHHYPLQAHLYLVALHRHLQWRLPGYVPERHLGGYVYVFLRGMPGQSIGSSGETGPGRIVEPAPLQRVLALDRMLQQVAV</sequence>
<evidence type="ECO:0000259" key="17">
    <source>
        <dbReference type="PROSITE" id="PS51198"/>
    </source>
</evidence>
<evidence type="ECO:0000256" key="5">
    <source>
        <dbReference type="ARBA" id="ARBA00022801"/>
    </source>
</evidence>
<proteinExistence type="inferred from homology"/>
<keyword evidence="8 16" id="KW-0067">ATP-binding</keyword>
<evidence type="ECO:0000256" key="3">
    <source>
        <dbReference type="ARBA" id="ARBA00022741"/>
    </source>
</evidence>
<accession>Q7U7R4</accession>
<evidence type="ECO:0000256" key="11">
    <source>
        <dbReference type="ARBA" id="ARBA00023204"/>
    </source>
</evidence>
<keyword evidence="9" id="KW-0460">Magnesium</keyword>
<feature type="domain" description="UvrD-like helicase ATP-binding" evidence="17">
    <location>
        <begin position="1"/>
        <end position="462"/>
    </location>
</feature>
<reference evidence="19 20" key="1">
    <citation type="journal article" date="2003" name="Nature">
        <title>The genome of a motile marine Synechococcus.</title>
        <authorList>
            <person name="Palenik B."/>
            <person name="Brahamsha B."/>
            <person name="Larimer F."/>
            <person name="Land M."/>
            <person name="Hauser L."/>
            <person name="Chain P."/>
            <person name="Lamerdin J."/>
            <person name="Regala W."/>
            <person name="Allen E.A."/>
            <person name="McCarren J."/>
            <person name="Paulsen I."/>
            <person name="Dufresne A."/>
            <person name="Partensky F."/>
            <person name="Webb E."/>
            <person name="Waterbury J."/>
        </authorList>
    </citation>
    <scope>NUCLEOTIDE SEQUENCE [LARGE SCALE GENOMIC DNA]</scope>
    <source>
        <strain evidence="19 20">WH8102</strain>
    </source>
</reference>
<dbReference type="InterPro" id="IPR014016">
    <property type="entry name" value="UvrD-like_ATP-bd"/>
</dbReference>
<dbReference type="InterPro" id="IPR027417">
    <property type="entry name" value="P-loop_NTPase"/>
</dbReference>
<dbReference type="HOGENOM" id="CLU_001114_6_1_3"/>
<comment type="catalytic activity">
    <reaction evidence="15">
        <text>ATP + H2O = ADP + phosphate + H(+)</text>
        <dbReference type="Rhea" id="RHEA:13065"/>
        <dbReference type="ChEBI" id="CHEBI:15377"/>
        <dbReference type="ChEBI" id="CHEBI:15378"/>
        <dbReference type="ChEBI" id="CHEBI:30616"/>
        <dbReference type="ChEBI" id="CHEBI:43474"/>
        <dbReference type="ChEBI" id="CHEBI:456216"/>
        <dbReference type="EC" id="5.6.2.4"/>
    </reaction>
</comment>
<dbReference type="GO" id="GO:0046872">
    <property type="term" value="F:metal ion binding"/>
    <property type="evidence" value="ECO:0007669"/>
    <property type="project" value="UniProtKB-KW"/>
</dbReference>
<name>Q7U7R4_PARMW</name>
<evidence type="ECO:0000256" key="12">
    <source>
        <dbReference type="ARBA" id="ARBA00023235"/>
    </source>
</evidence>
<dbReference type="PANTHER" id="PTHR11070">
    <property type="entry name" value="UVRD / RECB / PCRA DNA HELICASE FAMILY MEMBER"/>
    <property type="match status" value="1"/>
</dbReference>
<dbReference type="GO" id="GO:0005829">
    <property type="term" value="C:cytosol"/>
    <property type="evidence" value="ECO:0007669"/>
    <property type="project" value="TreeGrafter"/>
</dbReference>
<dbReference type="HAMAP" id="MF_01485">
    <property type="entry name" value="RecB"/>
    <property type="match status" value="1"/>
</dbReference>
<evidence type="ECO:0000256" key="1">
    <source>
        <dbReference type="ARBA" id="ARBA00022722"/>
    </source>
</evidence>
<dbReference type="InterPro" id="IPR000212">
    <property type="entry name" value="DNA_helicase_UvrD/REP"/>
</dbReference>
<keyword evidence="5 16" id="KW-0378">Hydrolase</keyword>
<evidence type="ECO:0000256" key="7">
    <source>
        <dbReference type="ARBA" id="ARBA00022839"/>
    </source>
</evidence>
<dbReference type="InterPro" id="IPR011335">
    <property type="entry name" value="Restrct_endonuc-II-like"/>
</dbReference>
<dbReference type="EC" id="5.6.2.4" evidence="14"/>
<evidence type="ECO:0000256" key="15">
    <source>
        <dbReference type="ARBA" id="ARBA00048988"/>
    </source>
</evidence>
<dbReference type="KEGG" id="syw:SYNW0917"/>
<evidence type="ECO:0000313" key="19">
    <source>
        <dbReference type="EMBL" id="CAE07432.1"/>
    </source>
</evidence>